<dbReference type="RefSeq" id="WP_062761384.1">
    <property type="nucleotide sequence ID" value="NZ_CP121045.1"/>
</dbReference>
<feature type="region of interest" description="Disordered" evidence="2">
    <location>
        <begin position="177"/>
        <end position="214"/>
    </location>
</feature>
<dbReference type="EMBL" id="LPZR01000013">
    <property type="protein sequence ID" value="KYO57565.1"/>
    <property type="molecule type" value="Genomic_DNA"/>
</dbReference>
<evidence type="ECO:0000256" key="2">
    <source>
        <dbReference type="SAM" id="MobiDB-lite"/>
    </source>
</evidence>
<evidence type="ECO:0000313" key="4">
    <source>
        <dbReference type="Proteomes" id="UP000075787"/>
    </source>
</evidence>
<feature type="compositionally biased region" description="Basic and acidic residues" evidence="2">
    <location>
        <begin position="14"/>
        <end position="29"/>
    </location>
</feature>
<dbReference type="PANTHER" id="PTHR30510">
    <property type="entry name" value="UPF0229 PROTEIN YEAH"/>
    <property type="match status" value="1"/>
</dbReference>
<dbReference type="PANTHER" id="PTHR30510:SF2">
    <property type="entry name" value="UPF0229 PROTEIN YEAH"/>
    <property type="match status" value="1"/>
</dbReference>
<evidence type="ECO:0000313" key="3">
    <source>
        <dbReference type="EMBL" id="KYO57565.1"/>
    </source>
</evidence>
<reference evidence="3 4" key="1">
    <citation type="submission" date="2015-12" db="EMBL/GenBank/DDBJ databases">
        <title>Genome sequence of Tistrella mobilis MCCC 1A02139.</title>
        <authorList>
            <person name="Lu L."/>
            <person name="Lai Q."/>
            <person name="Shao Z."/>
            <person name="Qian P."/>
        </authorList>
    </citation>
    <scope>NUCLEOTIDE SEQUENCE [LARGE SCALE GENOMIC DNA]</scope>
    <source>
        <strain evidence="3 4">MCCC 1A02139</strain>
    </source>
</reference>
<organism evidence="3 4">
    <name type="scientific">Tistrella mobilis</name>
    <dbReference type="NCBI Taxonomy" id="171437"/>
    <lineage>
        <taxon>Bacteria</taxon>
        <taxon>Pseudomonadati</taxon>
        <taxon>Pseudomonadota</taxon>
        <taxon>Alphaproteobacteria</taxon>
        <taxon>Geminicoccales</taxon>
        <taxon>Geminicoccaceae</taxon>
        <taxon>Tistrella</taxon>
    </lineage>
</organism>
<proteinExistence type="inferred from homology"/>
<dbReference type="AlphaFoldDB" id="A0A162LYF4"/>
<dbReference type="Proteomes" id="UP000075787">
    <property type="component" value="Unassembled WGS sequence"/>
</dbReference>
<accession>A0A162LYF4</accession>
<feature type="region of interest" description="Disordered" evidence="2">
    <location>
        <begin position="8"/>
        <end position="29"/>
    </location>
</feature>
<dbReference type="SUPFAM" id="SSF53300">
    <property type="entry name" value="vWA-like"/>
    <property type="match status" value="1"/>
</dbReference>
<sequence length="432" mass="48938">MATIFRDYAQSEGLRSDRSAGDRQRHRDKVRRAIRDNIADLVAEEAIIGQSREKTIKVPIRGIKEYRFIFGDNQGGVGQGDGDTAEGQVVGKAGDGQGKPGQGPAGDQAGRDVYETEITLDELIQIMFEDLELPDMERRKLREVISERTHRRKGYRKSGIRVHMSKRRTAIARVRRRMATGTPPVSDPDLDAAEDAEDELPEDEVAEDDMTGNDGAAVAGARFRFRKDDLRYHRIRPQVEPESNAVVICIMDTSGSMDTMKKYLARSFFFMLYQFVRTKYDTVEIVFVAHDAVAREVNEHDFFHRGESGGTLISSGYEKALEIIRERYHPSLWNIYSFHCSDGDNFPSDNDRTVAAANELCEVSNLFGYGEIKPNAWRFRDATMLDVFRRVTAPNFHMLSIERKEDVWPAFRAFLTKEKRPEEAPAEAAAGA</sequence>
<dbReference type="InterPro" id="IPR036465">
    <property type="entry name" value="vWFA_dom_sf"/>
</dbReference>
<dbReference type="Pfam" id="PF04285">
    <property type="entry name" value="DUF444"/>
    <property type="match status" value="1"/>
</dbReference>
<dbReference type="GeneID" id="97241635"/>
<dbReference type="InterPro" id="IPR006698">
    <property type="entry name" value="UPF0229"/>
</dbReference>
<feature type="compositionally biased region" description="Gly residues" evidence="2">
    <location>
        <begin position="93"/>
        <end position="104"/>
    </location>
</feature>
<protein>
    <recommendedName>
        <fullName evidence="1">UPF0229 protein AUP44_02115</fullName>
    </recommendedName>
</protein>
<dbReference type="OrthoDB" id="9788289at2"/>
<dbReference type="HAMAP" id="MF_01232">
    <property type="entry name" value="UPF0229"/>
    <property type="match status" value="1"/>
</dbReference>
<feature type="compositionally biased region" description="Acidic residues" evidence="2">
    <location>
        <begin position="188"/>
        <end position="211"/>
    </location>
</feature>
<name>A0A162LYF4_9PROT</name>
<comment type="caution">
    <text evidence="3">The sequence shown here is derived from an EMBL/GenBank/DDBJ whole genome shotgun (WGS) entry which is preliminary data.</text>
</comment>
<feature type="region of interest" description="Disordered" evidence="2">
    <location>
        <begin position="76"/>
        <end position="110"/>
    </location>
</feature>
<evidence type="ECO:0000256" key="1">
    <source>
        <dbReference type="HAMAP-Rule" id="MF_01232"/>
    </source>
</evidence>
<gene>
    <name evidence="3" type="ORF">AUP44_02115</name>
</gene>
<comment type="similarity">
    <text evidence="1">Belongs to the UPF0229 family.</text>
</comment>